<protein>
    <submittedName>
        <fullName evidence="1">Uncharacterized protein</fullName>
    </submittedName>
</protein>
<sequence>MSTDKPTHGQVVAKWLEVASGIDKMMERVGNPEDFAVAPGSPLFGDDRVSTPYQVSHAARMCLVSGVDHLHAAKSLVLDLKVLHASAVYSLLRGSLENLAAAFWILNPPQRNERIEHALRWHAKNFREQNIALEPCGLSDESSYQGKLAKLHAVASPRNISNQKVDAGFRSSTVVKYTEEQLPNVSPLLPWQVCSGFAHGRPWAVLGMSEQEHYETVAPGVMNVRLTSGLDRVLFPALSTFRLMVAVVDVLQRRAHVPS</sequence>
<proteinExistence type="predicted"/>
<gene>
    <name evidence="1" type="ORF">MASS_0785</name>
</gene>
<dbReference type="KEGG" id="mabb:MASS_0785"/>
<accession>A0AB33A6F5</accession>
<dbReference type="EMBL" id="CP004374">
    <property type="protein sequence ID" value="AGM27387.1"/>
    <property type="molecule type" value="Genomic_DNA"/>
</dbReference>
<evidence type="ECO:0000313" key="1">
    <source>
        <dbReference type="EMBL" id="AGM27387.1"/>
    </source>
</evidence>
<organism evidence="1 2">
    <name type="scientific">Mycobacteroides abscessus subsp. bolletii 50594</name>
    <dbReference type="NCBI Taxonomy" id="1303024"/>
    <lineage>
        <taxon>Bacteria</taxon>
        <taxon>Bacillati</taxon>
        <taxon>Actinomycetota</taxon>
        <taxon>Actinomycetes</taxon>
        <taxon>Mycobacteriales</taxon>
        <taxon>Mycobacteriaceae</taxon>
        <taxon>Mycobacteroides</taxon>
        <taxon>Mycobacteroides abscessus</taxon>
    </lineage>
</organism>
<evidence type="ECO:0000313" key="2">
    <source>
        <dbReference type="Proteomes" id="UP000013961"/>
    </source>
</evidence>
<reference evidence="1 2" key="1">
    <citation type="journal article" date="2013" name="Genome Announc.">
        <title>Complete Genome Sequence of Mycobacterium massiliense Clinical Strain Asan 50594, Belonging to the Type II Genotype.</title>
        <authorList>
            <person name="Kim B.J."/>
            <person name="Kim B.R."/>
            <person name="Hong S.H."/>
            <person name="Seok S.H."/>
            <person name="Kook Y.H."/>
            <person name="Kim B.J."/>
        </authorList>
    </citation>
    <scope>NUCLEOTIDE SEQUENCE [LARGE SCALE GENOMIC DNA]</scope>
    <source>
        <strain evidence="1 2">50594</strain>
    </source>
</reference>
<dbReference type="AlphaFoldDB" id="A0AB33A6F5"/>
<dbReference type="Proteomes" id="UP000013961">
    <property type="component" value="Chromosome"/>
</dbReference>
<name>A0AB33A6F5_9MYCO</name>